<keyword evidence="3" id="KW-1185">Reference proteome</keyword>
<evidence type="ECO:0000313" key="3">
    <source>
        <dbReference type="Proteomes" id="UP000023152"/>
    </source>
</evidence>
<gene>
    <name evidence="2" type="ORF">RFI_20561</name>
</gene>
<name>X6MSY7_RETFI</name>
<dbReference type="Proteomes" id="UP000023152">
    <property type="component" value="Unassembled WGS sequence"/>
</dbReference>
<accession>X6MSY7</accession>
<evidence type="ECO:0000313" key="2">
    <source>
        <dbReference type="EMBL" id="ETO16776.1"/>
    </source>
</evidence>
<organism evidence="2 3">
    <name type="scientific">Reticulomyxa filosa</name>
    <dbReference type="NCBI Taxonomy" id="46433"/>
    <lineage>
        <taxon>Eukaryota</taxon>
        <taxon>Sar</taxon>
        <taxon>Rhizaria</taxon>
        <taxon>Retaria</taxon>
        <taxon>Foraminifera</taxon>
        <taxon>Monothalamids</taxon>
        <taxon>Reticulomyxidae</taxon>
        <taxon>Reticulomyxa</taxon>
    </lineage>
</organism>
<dbReference type="InterPro" id="IPR013083">
    <property type="entry name" value="Znf_RING/FYVE/PHD"/>
</dbReference>
<dbReference type="EMBL" id="ASPP01017839">
    <property type="protein sequence ID" value="ETO16776.1"/>
    <property type="molecule type" value="Genomic_DNA"/>
</dbReference>
<dbReference type="Gene3D" id="3.30.40.10">
    <property type="entry name" value="Zinc/RING finger domain, C3HC4 (zinc finger)"/>
    <property type="match status" value="1"/>
</dbReference>
<reference evidence="2 3" key="1">
    <citation type="journal article" date="2013" name="Curr. Biol.">
        <title>The Genome of the Foraminiferan Reticulomyxa filosa.</title>
        <authorList>
            <person name="Glockner G."/>
            <person name="Hulsmann N."/>
            <person name="Schleicher M."/>
            <person name="Noegel A.A."/>
            <person name="Eichinger L."/>
            <person name="Gallinger C."/>
            <person name="Pawlowski J."/>
            <person name="Sierra R."/>
            <person name="Euteneuer U."/>
            <person name="Pillet L."/>
            <person name="Moustafa A."/>
            <person name="Platzer M."/>
            <person name="Groth M."/>
            <person name="Szafranski K."/>
            <person name="Schliwa M."/>
        </authorList>
    </citation>
    <scope>NUCLEOTIDE SEQUENCE [LARGE SCALE GENOMIC DNA]</scope>
</reference>
<protein>
    <submittedName>
        <fullName evidence="2">Uncharacterized protein</fullName>
    </submittedName>
</protein>
<keyword evidence="1" id="KW-0175">Coiled coil</keyword>
<evidence type="ECO:0000256" key="1">
    <source>
        <dbReference type="SAM" id="Coils"/>
    </source>
</evidence>
<dbReference type="AlphaFoldDB" id="X6MSY7"/>
<comment type="caution">
    <text evidence="2">The sequence shown here is derived from an EMBL/GenBank/DDBJ whole genome shotgun (WGS) entry which is preliminary data.</text>
</comment>
<dbReference type="OrthoDB" id="1630758at2759"/>
<proteinExistence type="predicted"/>
<sequence>MSTPLSEKEAREGKEGEENQDFFFSFSSCYAKAWLSLTIDLQTLDNITCYKIYLAGEECLKEYLKQNNGKCPIKQHAYCEFSKNKFLRNFVSELLVICPRQFDIKGDINWNLNNSCNNKIKIKNLIDHLDKYCKLITFKQTNELNELNELKNTIKDLQLQIEKKDKQINELKMELSKKKIKIVKIYFLLLNENTQIMKLKNNEWNNYNFGIFLLGENIILTVDNNKEKFGYLKIRTKKLLKQIHFGSGGGDYFEKEKDINQNKNIGGSGGQQLINYGSIQSNGGNGSSCSNGGGSGESILIELQCNSQHNHYQNMLEQYFGNITCIGGNQYSINKGGEGIIAIYGIILSSNDI</sequence>
<feature type="coiled-coil region" evidence="1">
    <location>
        <begin position="140"/>
        <end position="181"/>
    </location>
</feature>